<proteinExistence type="predicted"/>
<keyword evidence="1" id="KW-0812">Transmembrane</keyword>
<evidence type="ECO:0000313" key="3">
    <source>
        <dbReference type="Proteomes" id="UP000298416"/>
    </source>
</evidence>
<reference evidence="2" key="2">
    <citation type="submission" date="2020-08" db="EMBL/GenBank/DDBJ databases">
        <title>Plant Genome Project.</title>
        <authorList>
            <person name="Zhang R.-G."/>
        </authorList>
    </citation>
    <scope>NUCLEOTIDE SEQUENCE</scope>
    <source>
        <strain evidence="2">Huo1</strain>
        <tissue evidence="2">Leaf</tissue>
    </source>
</reference>
<dbReference type="Proteomes" id="UP000298416">
    <property type="component" value="Unassembled WGS sequence"/>
</dbReference>
<keyword evidence="1" id="KW-1133">Transmembrane helix</keyword>
<dbReference type="AlphaFoldDB" id="A0A8X8X6V5"/>
<sequence>MDTWSGRVGLSKGITVSKPFAYLRADEEPMDPKRELEDRCKAPCTRPLKEYQTFLIMTCIMGLCMMAWFGLPIITISFEKLLIFSFALGFLGDRLVLREFKVMNPDTNTVRDSCYQVIYASEITVTRPHRCTLPTYARFYCTPFVALWTPDSFQEQDVPFFAMLLVLLT</sequence>
<keyword evidence="1" id="KW-0472">Membrane</keyword>
<organism evidence="2">
    <name type="scientific">Salvia splendens</name>
    <name type="common">Scarlet sage</name>
    <dbReference type="NCBI Taxonomy" id="180675"/>
    <lineage>
        <taxon>Eukaryota</taxon>
        <taxon>Viridiplantae</taxon>
        <taxon>Streptophyta</taxon>
        <taxon>Embryophyta</taxon>
        <taxon>Tracheophyta</taxon>
        <taxon>Spermatophyta</taxon>
        <taxon>Magnoliopsida</taxon>
        <taxon>eudicotyledons</taxon>
        <taxon>Gunneridae</taxon>
        <taxon>Pentapetalae</taxon>
        <taxon>asterids</taxon>
        <taxon>lamiids</taxon>
        <taxon>Lamiales</taxon>
        <taxon>Lamiaceae</taxon>
        <taxon>Nepetoideae</taxon>
        <taxon>Mentheae</taxon>
        <taxon>Salviinae</taxon>
        <taxon>Salvia</taxon>
        <taxon>Salvia subgen. Calosphace</taxon>
        <taxon>core Calosphace</taxon>
    </lineage>
</organism>
<gene>
    <name evidence="2" type="ORF">SASPL_134416</name>
</gene>
<protein>
    <submittedName>
        <fullName evidence="2">Uncharacterized protein</fullName>
    </submittedName>
</protein>
<keyword evidence="3" id="KW-1185">Reference proteome</keyword>
<evidence type="ECO:0000256" key="1">
    <source>
        <dbReference type="SAM" id="Phobius"/>
    </source>
</evidence>
<name>A0A8X8X6V5_SALSN</name>
<accession>A0A8X8X6V5</accession>
<feature type="transmembrane region" description="Helical" evidence="1">
    <location>
        <begin position="54"/>
        <end position="75"/>
    </location>
</feature>
<evidence type="ECO:0000313" key="2">
    <source>
        <dbReference type="EMBL" id="KAG6406805.1"/>
    </source>
</evidence>
<comment type="caution">
    <text evidence="2">The sequence shown here is derived from an EMBL/GenBank/DDBJ whole genome shotgun (WGS) entry which is preliminary data.</text>
</comment>
<dbReference type="EMBL" id="PNBA02000012">
    <property type="protein sequence ID" value="KAG6406805.1"/>
    <property type="molecule type" value="Genomic_DNA"/>
</dbReference>
<reference evidence="2" key="1">
    <citation type="submission" date="2018-01" db="EMBL/GenBank/DDBJ databases">
        <authorList>
            <person name="Mao J.F."/>
        </authorList>
    </citation>
    <scope>NUCLEOTIDE SEQUENCE</scope>
    <source>
        <strain evidence="2">Huo1</strain>
        <tissue evidence="2">Leaf</tissue>
    </source>
</reference>